<comment type="caution">
    <text evidence="7">The sequence shown here is derived from an EMBL/GenBank/DDBJ whole genome shotgun (WGS) entry which is preliminary data.</text>
</comment>
<gene>
    <name evidence="7" type="ORF">FPCIR_14373</name>
</gene>
<dbReference type="AlphaFoldDB" id="A0A8H5KFC5"/>
<dbReference type="GO" id="GO:0016020">
    <property type="term" value="C:membrane"/>
    <property type="evidence" value="ECO:0007669"/>
    <property type="project" value="UniProtKB-SubCell"/>
</dbReference>
<dbReference type="Gene3D" id="1.20.58.340">
    <property type="entry name" value="Magnesium transport protein CorA, transmembrane region"/>
    <property type="match status" value="1"/>
</dbReference>
<dbReference type="PANTHER" id="PTHR47685:SF1">
    <property type="entry name" value="MAGNESIUM TRANSPORT PROTEIN CORA"/>
    <property type="match status" value="1"/>
</dbReference>
<comment type="subcellular location">
    <subcellularLocation>
        <location evidence="1">Membrane</location>
        <topology evidence="1">Multi-pass membrane protein</topology>
    </subcellularLocation>
</comment>
<dbReference type="InterPro" id="IPR045863">
    <property type="entry name" value="CorA_TM1_TM2"/>
</dbReference>
<feature type="region of interest" description="Disordered" evidence="5">
    <location>
        <begin position="190"/>
        <end position="236"/>
    </location>
</feature>
<proteinExistence type="predicted"/>
<feature type="compositionally biased region" description="Polar residues" evidence="5">
    <location>
        <begin position="390"/>
        <end position="399"/>
    </location>
</feature>
<reference evidence="7 8" key="1">
    <citation type="submission" date="2020-05" db="EMBL/GenBank/DDBJ databases">
        <title>Identification and distribution of gene clusters putatively required for synthesis of sphingolipid metabolism inhibitors in phylogenetically diverse species of the filamentous fungus Fusarium.</title>
        <authorList>
            <person name="Kim H.-S."/>
            <person name="Busman M."/>
            <person name="Brown D.W."/>
            <person name="Divon H."/>
            <person name="Uhlig S."/>
            <person name="Proctor R.H."/>
        </authorList>
    </citation>
    <scope>NUCLEOTIDE SEQUENCE [LARGE SCALE GENOMIC DNA]</scope>
    <source>
        <strain evidence="7 8">NRRL 36939</strain>
    </source>
</reference>
<feature type="transmembrane region" description="Helical" evidence="6">
    <location>
        <begin position="310"/>
        <end position="332"/>
    </location>
</feature>
<feature type="compositionally biased region" description="Basic and acidic residues" evidence="5">
    <location>
        <begin position="10"/>
        <end position="28"/>
    </location>
</feature>
<protein>
    <submittedName>
        <fullName evidence="7">Ankyrin unc44</fullName>
    </submittedName>
</protein>
<dbReference type="PANTHER" id="PTHR47685">
    <property type="entry name" value="MAGNESIUM TRANSPORT PROTEIN CORA"/>
    <property type="match status" value="1"/>
</dbReference>
<feature type="compositionally biased region" description="Polar residues" evidence="5">
    <location>
        <begin position="209"/>
        <end position="236"/>
    </location>
</feature>
<evidence type="ECO:0000256" key="3">
    <source>
        <dbReference type="ARBA" id="ARBA00022989"/>
    </source>
</evidence>
<keyword evidence="4 6" id="KW-0472">Membrane</keyword>
<evidence type="ECO:0000313" key="8">
    <source>
        <dbReference type="Proteomes" id="UP000546213"/>
    </source>
</evidence>
<dbReference type="SUPFAM" id="SSF144083">
    <property type="entry name" value="Magnesium transport protein CorA, transmembrane region"/>
    <property type="match status" value="1"/>
</dbReference>
<keyword evidence="8" id="KW-1185">Reference proteome</keyword>
<dbReference type="InterPro" id="IPR002523">
    <property type="entry name" value="MgTranspt_CorA/ZnTranspt_ZntB"/>
</dbReference>
<name>A0A8H5KFC5_9HYPO</name>
<feature type="compositionally biased region" description="Basic and acidic residues" evidence="5">
    <location>
        <begin position="357"/>
        <end position="389"/>
    </location>
</feature>
<feature type="region of interest" description="Disordered" evidence="5">
    <location>
        <begin position="1"/>
        <end position="38"/>
    </location>
</feature>
<keyword evidence="2 6" id="KW-0812">Transmembrane</keyword>
<evidence type="ECO:0000256" key="6">
    <source>
        <dbReference type="SAM" id="Phobius"/>
    </source>
</evidence>
<evidence type="ECO:0000256" key="2">
    <source>
        <dbReference type="ARBA" id="ARBA00022692"/>
    </source>
</evidence>
<evidence type="ECO:0000256" key="1">
    <source>
        <dbReference type="ARBA" id="ARBA00004141"/>
    </source>
</evidence>
<dbReference type="OrthoDB" id="341259at2759"/>
<dbReference type="Proteomes" id="UP000546213">
    <property type="component" value="Unassembled WGS sequence"/>
</dbReference>
<evidence type="ECO:0000256" key="4">
    <source>
        <dbReference type="ARBA" id="ARBA00023136"/>
    </source>
</evidence>
<dbReference type="EMBL" id="JAAOAS010000853">
    <property type="protein sequence ID" value="KAF5572117.1"/>
    <property type="molecule type" value="Genomic_DNA"/>
</dbReference>
<organism evidence="7 8">
    <name type="scientific">Fusarium pseudocircinatum</name>
    <dbReference type="NCBI Taxonomy" id="56676"/>
    <lineage>
        <taxon>Eukaryota</taxon>
        <taxon>Fungi</taxon>
        <taxon>Dikarya</taxon>
        <taxon>Ascomycota</taxon>
        <taxon>Pezizomycotina</taxon>
        <taxon>Sordariomycetes</taxon>
        <taxon>Hypocreomycetidae</taxon>
        <taxon>Hypocreales</taxon>
        <taxon>Nectriaceae</taxon>
        <taxon>Fusarium</taxon>
        <taxon>Fusarium fujikuroi species complex</taxon>
    </lineage>
</organism>
<accession>A0A8H5KFC5</accession>
<dbReference type="Pfam" id="PF01544">
    <property type="entry name" value="CorA"/>
    <property type="match status" value="1"/>
</dbReference>
<keyword evidence="3 6" id="KW-1133">Transmembrane helix</keyword>
<feature type="compositionally biased region" description="Polar residues" evidence="5">
    <location>
        <begin position="190"/>
        <end position="202"/>
    </location>
</feature>
<evidence type="ECO:0000313" key="7">
    <source>
        <dbReference type="EMBL" id="KAF5572117.1"/>
    </source>
</evidence>
<feature type="region of interest" description="Disordered" evidence="5">
    <location>
        <begin position="357"/>
        <end position="418"/>
    </location>
</feature>
<evidence type="ECO:0000256" key="5">
    <source>
        <dbReference type="SAM" id="MobiDB-lite"/>
    </source>
</evidence>
<dbReference type="InterPro" id="IPR050829">
    <property type="entry name" value="CorA_MIT"/>
</dbReference>
<dbReference type="GO" id="GO:0046873">
    <property type="term" value="F:metal ion transmembrane transporter activity"/>
    <property type="evidence" value="ECO:0007669"/>
    <property type="project" value="InterPro"/>
</dbReference>
<sequence length="418" mass="47751">MPYLSFSTYQKDDGSPDMDKNNANKDTDSSSFLKGTPEFRRKQRQRLVQAYRKQPIHLSPTLDEYYYHFTKGQESEDHRKSRNETQVVTRYLSKYQQKNKDEWTLLRVNQLWAWTIEEKWLITASSCASSDKETKFVKDIVEYLQKQGKEGSNRRGPKSPAELRDLIAEYCINVYERKYDPKYLTSSLEEVVQTSQSSQAQPGSRDRPSSSQKNAKNPPQHESYNGNISESQQKVQSRLTRSKTGLTCHDCHIGHNLGDDINAQYVLSDILELDQAAAQTQEALQTTIQLQDSHIANLQAEESAKQGRTLYIFTLFTIVFVPLSFFSSLFALNVDDFLKTPTWALIVICYVHYTKKDDSSDAGEKETGQEQGKKEQIGKQQTGKDKKGESQASEPQADQQPARASATWDLERALPNSQ</sequence>